<name>A0ABU5Q6I8_9BACT</name>
<evidence type="ECO:0000313" key="1">
    <source>
        <dbReference type="EMBL" id="MEA5138368.1"/>
    </source>
</evidence>
<protein>
    <submittedName>
        <fullName evidence="1">Uncharacterized protein</fullName>
    </submittedName>
</protein>
<evidence type="ECO:0000313" key="2">
    <source>
        <dbReference type="Proteomes" id="UP001302949"/>
    </source>
</evidence>
<sequence>MKIILLLVLILINFSPMLAQDEVFHKPFIRCLTLQMTGNKHNLHFHEGDEISLKLFSRRQKQSIEIVELSDSSLFYFPDKNQYSIFDLQEVKFRDIKKIYIGGNKQVFGTKGVGALGGAGLLLFSIDNLNRVGKPTNGASPTIIIVSTGLIGLSYVINSLQNPGYRISKKHFLRLYHIQNPQLHFKNTF</sequence>
<reference evidence="1 2" key="1">
    <citation type="submission" date="2023-12" db="EMBL/GenBank/DDBJ databases">
        <title>Novel species of the genus Arcicella isolated from rivers.</title>
        <authorList>
            <person name="Lu H."/>
        </authorList>
    </citation>
    <scope>NUCLEOTIDE SEQUENCE [LARGE SCALE GENOMIC DNA]</scope>
    <source>
        <strain evidence="1 2">KCTC 23307</strain>
    </source>
</reference>
<organism evidence="1 2">
    <name type="scientific">Arcicella rigui</name>
    <dbReference type="NCBI Taxonomy" id="797020"/>
    <lineage>
        <taxon>Bacteria</taxon>
        <taxon>Pseudomonadati</taxon>
        <taxon>Bacteroidota</taxon>
        <taxon>Cytophagia</taxon>
        <taxon>Cytophagales</taxon>
        <taxon>Flectobacillaceae</taxon>
        <taxon>Arcicella</taxon>
    </lineage>
</organism>
<comment type="caution">
    <text evidence="1">The sequence shown here is derived from an EMBL/GenBank/DDBJ whole genome shotgun (WGS) entry which is preliminary data.</text>
</comment>
<gene>
    <name evidence="1" type="ORF">VB248_04460</name>
</gene>
<keyword evidence="2" id="KW-1185">Reference proteome</keyword>
<dbReference type="EMBL" id="JAYFUM010000005">
    <property type="protein sequence ID" value="MEA5138368.1"/>
    <property type="molecule type" value="Genomic_DNA"/>
</dbReference>
<proteinExistence type="predicted"/>
<accession>A0ABU5Q6I8</accession>
<dbReference type="RefSeq" id="WP_323295536.1">
    <property type="nucleotide sequence ID" value="NZ_JAYFUM010000005.1"/>
</dbReference>
<dbReference type="Proteomes" id="UP001302949">
    <property type="component" value="Unassembled WGS sequence"/>
</dbReference>